<dbReference type="Proteomes" id="UP000001542">
    <property type="component" value="Unassembled WGS sequence"/>
</dbReference>
<keyword evidence="1" id="KW-0472">Membrane</keyword>
<evidence type="ECO:0000313" key="3">
    <source>
        <dbReference type="Proteomes" id="UP000001542"/>
    </source>
</evidence>
<feature type="transmembrane region" description="Helical" evidence="1">
    <location>
        <begin position="176"/>
        <end position="197"/>
    </location>
</feature>
<protein>
    <submittedName>
        <fullName evidence="2">Uncharacterized protein</fullName>
    </submittedName>
</protein>
<gene>
    <name evidence="2" type="ORF">TVAG_496790</name>
</gene>
<evidence type="ECO:0000256" key="1">
    <source>
        <dbReference type="SAM" id="Phobius"/>
    </source>
</evidence>
<dbReference type="SMR" id="A2FP16"/>
<dbReference type="AlphaFoldDB" id="A2FP16"/>
<reference evidence="2" key="1">
    <citation type="submission" date="2006-10" db="EMBL/GenBank/DDBJ databases">
        <authorList>
            <person name="Amadeo P."/>
            <person name="Zhao Q."/>
            <person name="Wortman J."/>
            <person name="Fraser-Liggett C."/>
            <person name="Carlton J."/>
        </authorList>
    </citation>
    <scope>NUCLEOTIDE SEQUENCE</scope>
    <source>
        <strain evidence="2">G3</strain>
    </source>
</reference>
<reference evidence="2" key="2">
    <citation type="journal article" date="2007" name="Science">
        <title>Draft genome sequence of the sexually transmitted pathogen Trichomonas vaginalis.</title>
        <authorList>
            <person name="Carlton J.M."/>
            <person name="Hirt R.P."/>
            <person name="Silva J.C."/>
            <person name="Delcher A.L."/>
            <person name="Schatz M."/>
            <person name="Zhao Q."/>
            <person name="Wortman J.R."/>
            <person name="Bidwell S.L."/>
            <person name="Alsmark U.C.M."/>
            <person name="Besteiro S."/>
            <person name="Sicheritz-Ponten T."/>
            <person name="Noel C.J."/>
            <person name="Dacks J.B."/>
            <person name="Foster P.G."/>
            <person name="Simillion C."/>
            <person name="Van de Peer Y."/>
            <person name="Miranda-Saavedra D."/>
            <person name="Barton G.J."/>
            <person name="Westrop G.D."/>
            <person name="Mueller S."/>
            <person name="Dessi D."/>
            <person name="Fiori P.L."/>
            <person name="Ren Q."/>
            <person name="Paulsen I."/>
            <person name="Zhang H."/>
            <person name="Bastida-Corcuera F.D."/>
            <person name="Simoes-Barbosa A."/>
            <person name="Brown M.T."/>
            <person name="Hayes R.D."/>
            <person name="Mukherjee M."/>
            <person name="Okumura C.Y."/>
            <person name="Schneider R."/>
            <person name="Smith A.J."/>
            <person name="Vanacova S."/>
            <person name="Villalvazo M."/>
            <person name="Haas B.J."/>
            <person name="Pertea M."/>
            <person name="Feldblyum T.V."/>
            <person name="Utterback T.R."/>
            <person name="Shu C.L."/>
            <person name="Osoegawa K."/>
            <person name="de Jong P.J."/>
            <person name="Hrdy I."/>
            <person name="Horvathova L."/>
            <person name="Zubacova Z."/>
            <person name="Dolezal P."/>
            <person name="Malik S.B."/>
            <person name="Logsdon J.M. Jr."/>
            <person name="Henze K."/>
            <person name="Gupta A."/>
            <person name="Wang C.C."/>
            <person name="Dunne R.L."/>
            <person name="Upcroft J.A."/>
            <person name="Upcroft P."/>
            <person name="White O."/>
            <person name="Salzberg S.L."/>
            <person name="Tang P."/>
            <person name="Chiu C.-H."/>
            <person name="Lee Y.-S."/>
            <person name="Embley T.M."/>
            <person name="Coombs G.H."/>
            <person name="Mottram J.C."/>
            <person name="Tachezy J."/>
            <person name="Fraser-Liggett C.M."/>
            <person name="Johnson P.J."/>
        </authorList>
    </citation>
    <scope>NUCLEOTIDE SEQUENCE [LARGE SCALE GENOMIC DNA]</scope>
    <source>
        <strain evidence="2">G3</strain>
    </source>
</reference>
<dbReference type="VEuPathDB" id="TrichDB:TVAGG3_0514250"/>
<keyword evidence="1" id="KW-0812">Transmembrane</keyword>
<accession>A2FP16</accession>
<keyword evidence="3" id="KW-1185">Reference proteome</keyword>
<organism evidence="2 3">
    <name type="scientific">Trichomonas vaginalis (strain ATCC PRA-98 / G3)</name>
    <dbReference type="NCBI Taxonomy" id="412133"/>
    <lineage>
        <taxon>Eukaryota</taxon>
        <taxon>Metamonada</taxon>
        <taxon>Parabasalia</taxon>
        <taxon>Trichomonadida</taxon>
        <taxon>Trichomonadidae</taxon>
        <taxon>Trichomonas</taxon>
    </lineage>
</organism>
<name>A2FP16_TRIV3</name>
<dbReference type="KEGG" id="tva:4751075"/>
<dbReference type="InterPro" id="IPR036361">
    <property type="entry name" value="SAP_dom_sf"/>
</dbReference>
<dbReference type="InParanoid" id="A2FP16"/>
<keyword evidence="1" id="KW-1133">Transmembrane helix</keyword>
<evidence type="ECO:0000313" key="2">
    <source>
        <dbReference type="EMBL" id="EAX93357.1"/>
    </source>
</evidence>
<dbReference type="RefSeq" id="XP_001306287.1">
    <property type="nucleotide sequence ID" value="XM_001306286.1"/>
</dbReference>
<dbReference type="Gene3D" id="1.10.720.30">
    <property type="entry name" value="SAP domain"/>
    <property type="match status" value="1"/>
</dbReference>
<dbReference type="VEuPathDB" id="TrichDB:TVAG_496790"/>
<dbReference type="EMBL" id="DS113917">
    <property type="protein sequence ID" value="EAX93357.1"/>
    <property type="molecule type" value="Genomic_DNA"/>
</dbReference>
<proteinExistence type="predicted"/>
<sequence length="198" mass="22397">MELNWDNLESHTVPILRQACKHRGISITSSMRKANIISCLQDYKNEKMSMKNNRENVSMNIIQDSSTVKQMLLTPISLPRGGSFKKPKTKLPFLQPNDPENEEKHISLVQRSPIPAGKNTIQNIQTPPKIPIDQQVTPIILPQKKVTFNTRTSPSVASLKAPLAFSNRRKNSKKKYTMLLVLSIVALILLLSFHSFLN</sequence>